<dbReference type="EnsemblFungi" id="FOXG_11645T0">
    <property type="protein sequence ID" value="FOXG_11645P0"/>
    <property type="gene ID" value="FOXG_11645"/>
</dbReference>
<dbReference type="STRING" id="426428.A0A0D2Y5T9"/>
<evidence type="ECO:0000313" key="1">
    <source>
        <dbReference type="EnsemblFungi" id="FOXG_11645P0"/>
    </source>
</evidence>
<accession>A0A0D2Y5T9</accession>
<reference evidence="2" key="1">
    <citation type="journal article" date="2012" name="Mol. Plant Microbe Interact.">
        <title>A highly conserved effector in Fusarium oxysporum is required for full virulence on Arabidopsis.</title>
        <authorList>
            <person name="Thatcher L.F."/>
            <person name="Gardiner D.M."/>
            <person name="Kazan K."/>
            <person name="Manners J."/>
        </authorList>
    </citation>
    <scope>NUCLEOTIDE SEQUENCE [LARGE SCALE GENOMIC DNA]</scope>
    <source>
        <strain evidence="2">Fo5176</strain>
    </source>
</reference>
<proteinExistence type="predicted"/>
<dbReference type="AlphaFoldDB" id="A0A0D2Y5T9"/>
<sequence>MELIDALKSYTDPANDGIKSKKDALRVYDRVKDVCSPLITMEDTNGSQKISLCHKSVKDFFIDPKNKRRIEEYLPDFFIDENKALEELGVRVILQQCFPSLRRRLLASAYARHNAKL</sequence>
<protein>
    <submittedName>
        <fullName evidence="1">Uncharacterized protein</fullName>
    </submittedName>
</protein>
<organism evidence="1 2">
    <name type="scientific">Fusarium oxysporum (strain Fo5176)</name>
    <name type="common">Fusarium vascular wilt</name>
    <dbReference type="NCBI Taxonomy" id="660025"/>
    <lineage>
        <taxon>Eukaryota</taxon>
        <taxon>Fungi</taxon>
        <taxon>Dikarya</taxon>
        <taxon>Ascomycota</taxon>
        <taxon>Pezizomycotina</taxon>
        <taxon>Sordariomycetes</taxon>
        <taxon>Hypocreomycetidae</taxon>
        <taxon>Hypocreales</taxon>
        <taxon>Nectriaceae</taxon>
        <taxon>Fusarium</taxon>
        <taxon>Fusarium oxysporum species complex</taxon>
    </lineage>
</organism>
<dbReference type="Proteomes" id="UP000002489">
    <property type="component" value="Unassembled WGS sequence"/>
</dbReference>
<name>A0A0D2Y5T9_FUSOF</name>
<reference evidence="1" key="2">
    <citation type="submission" date="2025-08" db="UniProtKB">
        <authorList>
            <consortium name="EnsemblFungi"/>
        </authorList>
    </citation>
    <scope>IDENTIFICATION</scope>
    <source>
        <strain evidence="1">4287 / CBS 123668 / FGSC 9935 / NRRL 34936</strain>
    </source>
</reference>
<evidence type="ECO:0000313" key="2">
    <source>
        <dbReference type="Proteomes" id="UP000002489"/>
    </source>
</evidence>